<dbReference type="RefSeq" id="WP_204978201.1">
    <property type="nucleotide sequence ID" value="NZ_JBHTII010000001.1"/>
</dbReference>
<feature type="transmembrane region" description="Helical" evidence="5">
    <location>
        <begin position="171"/>
        <end position="190"/>
    </location>
</feature>
<dbReference type="PROSITE" id="PS50850">
    <property type="entry name" value="MFS"/>
    <property type="match status" value="1"/>
</dbReference>
<feature type="transmembrane region" description="Helical" evidence="5">
    <location>
        <begin position="280"/>
        <end position="300"/>
    </location>
</feature>
<feature type="transmembrane region" description="Helical" evidence="5">
    <location>
        <begin position="55"/>
        <end position="74"/>
    </location>
</feature>
<protein>
    <submittedName>
        <fullName evidence="7">MFS transporter</fullName>
    </submittedName>
</protein>
<feature type="transmembrane region" description="Helical" evidence="5">
    <location>
        <begin position="220"/>
        <end position="243"/>
    </location>
</feature>
<evidence type="ECO:0000256" key="2">
    <source>
        <dbReference type="ARBA" id="ARBA00022692"/>
    </source>
</evidence>
<evidence type="ECO:0000256" key="4">
    <source>
        <dbReference type="ARBA" id="ARBA00023136"/>
    </source>
</evidence>
<reference evidence="8" key="1">
    <citation type="journal article" date="2019" name="Int. J. Syst. Evol. Microbiol.">
        <title>The Global Catalogue of Microorganisms (GCM) 10K type strain sequencing project: providing services to taxonomists for standard genome sequencing and annotation.</title>
        <authorList>
            <consortium name="The Broad Institute Genomics Platform"/>
            <consortium name="The Broad Institute Genome Sequencing Center for Infectious Disease"/>
            <person name="Wu L."/>
            <person name="Ma J."/>
        </authorList>
    </citation>
    <scope>NUCLEOTIDE SEQUENCE [LARGE SCALE GENOMIC DNA]</scope>
    <source>
        <strain evidence="8">CCUG 54523</strain>
    </source>
</reference>
<comment type="subcellular location">
    <subcellularLocation>
        <location evidence="1">Cell membrane</location>
        <topology evidence="1">Multi-pass membrane protein</topology>
    </subcellularLocation>
</comment>
<dbReference type="SUPFAM" id="SSF103473">
    <property type="entry name" value="MFS general substrate transporter"/>
    <property type="match status" value="1"/>
</dbReference>
<dbReference type="InterPro" id="IPR011701">
    <property type="entry name" value="MFS"/>
</dbReference>
<proteinExistence type="predicted"/>
<keyword evidence="8" id="KW-1185">Reference proteome</keyword>
<keyword evidence="2 5" id="KW-0812">Transmembrane</keyword>
<feature type="transmembrane region" description="Helical" evidence="5">
    <location>
        <begin position="306"/>
        <end position="326"/>
    </location>
</feature>
<feature type="transmembrane region" description="Helical" evidence="5">
    <location>
        <begin position="107"/>
        <end position="128"/>
    </location>
</feature>
<feature type="transmembrane region" description="Helical" evidence="5">
    <location>
        <begin position="140"/>
        <end position="159"/>
    </location>
</feature>
<evidence type="ECO:0000313" key="8">
    <source>
        <dbReference type="Proteomes" id="UP001597055"/>
    </source>
</evidence>
<feature type="transmembrane region" description="Helical" evidence="5">
    <location>
        <begin position="371"/>
        <end position="390"/>
    </location>
</feature>
<evidence type="ECO:0000256" key="5">
    <source>
        <dbReference type="SAM" id="Phobius"/>
    </source>
</evidence>
<evidence type="ECO:0000313" key="7">
    <source>
        <dbReference type="EMBL" id="MFD0790398.1"/>
    </source>
</evidence>
<keyword evidence="3 5" id="KW-1133">Transmembrane helix</keyword>
<evidence type="ECO:0000256" key="1">
    <source>
        <dbReference type="ARBA" id="ARBA00004651"/>
    </source>
</evidence>
<feature type="transmembrane region" description="Helical" evidence="5">
    <location>
        <begin position="346"/>
        <end position="365"/>
    </location>
</feature>
<comment type="caution">
    <text evidence="7">The sequence shown here is derived from an EMBL/GenBank/DDBJ whole genome shotgun (WGS) entry which is preliminary data.</text>
</comment>
<dbReference type="PANTHER" id="PTHR42910">
    <property type="entry name" value="TRANSPORTER SCO4007-RELATED"/>
    <property type="match status" value="1"/>
</dbReference>
<dbReference type="Gene3D" id="1.20.1250.20">
    <property type="entry name" value="MFS general substrate transporter like domains"/>
    <property type="match status" value="1"/>
</dbReference>
<evidence type="ECO:0000259" key="6">
    <source>
        <dbReference type="PROSITE" id="PS50850"/>
    </source>
</evidence>
<accession>A0ABW3AHC6</accession>
<dbReference type="Proteomes" id="UP001597055">
    <property type="component" value="Unassembled WGS sequence"/>
</dbReference>
<dbReference type="CDD" id="cd17324">
    <property type="entry name" value="MFS_NepI_like"/>
    <property type="match status" value="1"/>
</dbReference>
<dbReference type="InterPro" id="IPR020846">
    <property type="entry name" value="MFS_dom"/>
</dbReference>
<feature type="transmembrane region" description="Helical" evidence="5">
    <location>
        <begin position="83"/>
        <end position="101"/>
    </location>
</feature>
<sequence length="398" mass="40721">MSRPIPDAAPRGMSTGLAILFAVAGGAAVGSLYWAQPILAIIADGLSVSTSTAGLLIAVTQIGYALGVFLLVPLGDILDRRRLIPALMLLAAIVLALSALAPSFAVLLIALTLVGASTVAGQLLAPLAGDLAADDERGRMLGIVASGLLLGITISRAISGFITELTGWRPLYGFVAVVMAILAAVMHRMLPTLPPRARVPYPEVVASVLRAPALSAAVRWLGVVGAASMATFTLFWTGLTFLLTEEPFDLSPSQIGLMSLVGIVGAVAAMRVGRLYDRGCATPVIGAGLAVALTGLSFAGSGATSLTAIIVAIALYSVGIQCVMVLTQARMLAIDPTSRSRLNTVFVVASFVGGALGSVLASSLWDVGGWPAVISVAIVILGIAVAVWAAQRTRSFAR</sequence>
<gene>
    <name evidence="7" type="ORF">ACFQ0P_08310</name>
</gene>
<keyword evidence="4 5" id="KW-0472">Membrane</keyword>
<evidence type="ECO:0000256" key="3">
    <source>
        <dbReference type="ARBA" id="ARBA00022989"/>
    </source>
</evidence>
<dbReference type="InterPro" id="IPR036259">
    <property type="entry name" value="MFS_trans_sf"/>
</dbReference>
<organism evidence="7 8">
    <name type="scientific">Microbacterium insulae</name>
    <dbReference type="NCBI Taxonomy" id="483014"/>
    <lineage>
        <taxon>Bacteria</taxon>
        <taxon>Bacillati</taxon>
        <taxon>Actinomycetota</taxon>
        <taxon>Actinomycetes</taxon>
        <taxon>Micrococcales</taxon>
        <taxon>Microbacteriaceae</taxon>
        <taxon>Microbacterium</taxon>
    </lineage>
</organism>
<feature type="domain" description="Major facilitator superfamily (MFS) profile" evidence="6">
    <location>
        <begin position="14"/>
        <end position="394"/>
    </location>
</feature>
<dbReference type="Pfam" id="PF07690">
    <property type="entry name" value="MFS_1"/>
    <property type="match status" value="1"/>
</dbReference>
<feature type="transmembrane region" description="Helical" evidence="5">
    <location>
        <begin position="12"/>
        <end position="35"/>
    </location>
</feature>
<feature type="transmembrane region" description="Helical" evidence="5">
    <location>
        <begin position="255"/>
        <end position="273"/>
    </location>
</feature>
<name>A0ABW3AHC6_9MICO</name>
<dbReference type="PANTHER" id="PTHR42910:SF1">
    <property type="entry name" value="MAJOR FACILITATOR SUPERFAMILY (MFS) PROFILE DOMAIN-CONTAINING PROTEIN"/>
    <property type="match status" value="1"/>
</dbReference>
<dbReference type="EMBL" id="JBHTII010000001">
    <property type="protein sequence ID" value="MFD0790398.1"/>
    <property type="molecule type" value="Genomic_DNA"/>
</dbReference>